<dbReference type="EMBL" id="JNFQ01000001">
    <property type="protein sequence ID" value="KFG76976.1"/>
    <property type="molecule type" value="Genomic_DNA"/>
</dbReference>
<evidence type="ECO:0000313" key="2">
    <source>
        <dbReference type="Proteomes" id="UP000029095"/>
    </source>
</evidence>
<gene>
    <name evidence="1" type="ORF">FM21_13145</name>
</gene>
<reference evidence="1 2" key="1">
    <citation type="submission" date="2014-05" db="EMBL/GenBank/DDBJ databases">
        <title>Complete genome sequence of the Streptomyces mutabilis TRM45540.</title>
        <authorList>
            <person name="Luo X."/>
            <person name="Zhang L."/>
        </authorList>
    </citation>
    <scope>NUCLEOTIDE SEQUENCE [LARGE SCALE GENOMIC DNA]</scope>
    <source>
        <strain evidence="1 2">TRM45540</strain>
    </source>
</reference>
<dbReference type="HOGENOM" id="CLU_2332462_0_0_11"/>
<dbReference type="RefSeq" id="WP_052412095.1">
    <property type="nucleotide sequence ID" value="NZ_KN039946.1"/>
</dbReference>
<sequence>MEAAVRRRLEAVVLGGAAPDERTASLALLHGAKLHRPAFPDAAARRGGGHGVGLAGPVVRGGRASVVEAAEDALAVTVAVTAVTTVVRTVRRSRGTER</sequence>
<comment type="caution">
    <text evidence="1">The sequence shown here is derived from an EMBL/GenBank/DDBJ whole genome shotgun (WGS) entry which is preliminary data.</text>
</comment>
<organism evidence="1 2">
    <name type="scientific">Streptomyces mutabilis</name>
    <dbReference type="NCBI Taxonomy" id="67332"/>
    <lineage>
        <taxon>Bacteria</taxon>
        <taxon>Bacillati</taxon>
        <taxon>Actinomycetota</taxon>
        <taxon>Actinomycetes</taxon>
        <taxon>Kitasatosporales</taxon>
        <taxon>Streptomycetaceae</taxon>
        <taxon>Streptomyces</taxon>
    </lineage>
</organism>
<accession>A0A086N758</accession>
<dbReference type="Proteomes" id="UP000029095">
    <property type="component" value="Unassembled WGS sequence"/>
</dbReference>
<dbReference type="AlphaFoldDB" id="A0A086N758"/>
<protein>
    <submittedName>
        <fullName evidence="1">Uncharacterized protein</fullName>
    </submittedName>
</protein>
<name>A0A086N758_9ACTN</name>
<evidence type="ECO:0000313" key="1">
    <source>
        <dbReference type="EMBL" id="KFG76976.1"/>
    </source>
</evidence>
<proteinExistence type="predicted"/>
<keyword evidence="2" id="KW-1185">Reference proteome</keyword>